<reference evidence="2" key="2">
    <citation type="journal article" date="2015" name="Fish Shellfish Immunol.">
        <title>Early steps in the European eel (Anguilla anguilla)-Vibrio vulnificus interaction in the gills: Role of the RtxA13 toxin.</title>
        <authorList>
            <person name="Callol A."/>
            <person name="Pajuelo D."/>
            <person name="Ebbesson L."/>
            <person name="Teles M."/>
            <person name="MacKenzie S."/>
            <person name="Amaro C."/>
        </authorList>
    </citation>
    <scope>NUCLEOTIDE SEQUENCE</scope>
</reference>
<feature type="transmembrane region" description="Helical" evidence="1">
    <location>
        <begin position="6"/>
        <end position="25"/>
    </location>
</feature>
<evidence type="ECO:0000256" key="1">
    <source>
        <dbReference type="SAM" id="Phobius"/>
    </source>
</evidence>
<organism evidence="2">
    <name type="scientific">Anguilla anguilla</name>
    <name type="common">European freshwater eel</name>
    <name type="synonym">Muraena anguilla</name>
    <dbReference type="NCBI Taxonomy" id="7936"/>
    <lineage>
        <taxon>Eukaryota</taxon>
        <taxon>Metazoa</taxon>
        <taxon>Chordata</taxon>
        <taxon>Craniata</taxon>
        <taxon>Vertebrata</taxon>
        <taxon>Euteleostomi</taxon>
        <taxon>Actinopterygii</taxon>
        <taxon>Neopterygii</taxon>
        <taxon>Teleostei</taxon>
        <taxon>Anguilliformes</taxon>
        <taxon>Anguillidae</taxon>
        <taxon>Anguilla</taxon>
    </lineage>
</organism>
<keyword evidence="1" id="KW-1133">Transmembrane helix</keyword>
<protein>
    <submittedName>
        <fullName evidence="2">Uncharacterized protein</fullName>
    </submittedName>
</protein>
<proteinExistence type="predicted"/>
<sequence>MIISILHVTEIAGNILFLIFLFLNIKNHGLKVTKKIVKVT</sequence>
<reference evidence="2" key="1">
    <citation type="submission" date="2014-11" db="EMBL/GenBank/DDBJ databases">
        <authorList>
            <person name="Amaro Gonzalez C."/>
        </authorList>
    </citation>
    <scope>NUCLEOTIDE SEQUENCE</scope>
</reference>
<keyword evidence="1" id="KW-0812">Transmembrane</keyword>
<accession>A0A0E9S4V5</accession>
<evidence type="ECO:0000313" key="2">
    <source>
        <dbReference type="EMBL" id="JAH36291.1"/>
    </source>
</evidence>
<dbReference type="AlphaFoldDB" id="A0A0E9S4V5"/>
<name>A0A0E9S4V5_ANGAN</name>
<dbReference type="EMBL" id="GBXM01072286">
    <property type="protein sequence ID" value="JAH36291.1"/>
    <property type="molecule type" value="Transcribed_RNA"/>
</dbReference>
<keyword evidence="1" id="KW-0472">Membrane</keyword>